<evidence type="ECO:0000256" key="1">
    <source>
        <dbReference type="ARBA" id="ARBA00022603"/>
    </source>
</evidence>
<dbReference type="PANTHER" id="PTHR43464:SF19">
    <property type="entry name" value="UBIQUINONE BIOSYNTHESIS O-METHYLTRANSFERASE, MITOCHONDRIAL"/>
    <property type="match status" value="1"/>
</dbReference>
<reference evidence="6 7" key="1">
    <citation type="submission" date="2016-12" db="EMBL/GenBank/DDBJ databases">
        <title>The new phylogeny of genus Mycobacterium.</title>
        <authorList>
            <person name="Tortoli E."/>
            <person name="Trovato A."/>
            <person name="Cirillo D.M."/>
        </authorList>
    </citation>
    <scope>NUCLEOTIDE SEQUENCE [LARGE SCALE GENOMIC DNA]</scope>
    <source>
        <strain evidence="6 7">CCUG 66554</strain>
    </source>
</reference>
<dbReference type="RefSeq" id="WP_083013574.1">
    <property type="nucleotide sequence ID" value="NZ_MVII01000003.1"/>
</dbReference>
<evidence type="ECO:0000313" key="7">
    <source>
        <dbReference type="Proteomes" id="UP000192434"/>
    </source>
</evidence>
<dbReference type="GO" id="GO:0008168">
    <property type="term" value="F:methyltransferase activity"/>
    <property type="evidence" value="ECO:0007669"/>
    <property type="project" value="UniProtKB-KW"/>
</dbReference>
<dbReference type="GO" id="GO:0032259">
    <property type="term" value="P:methylation"/>
    <property type="evidence" value="ECO:0007669"/>
    <property type="project" value="UniProtKB-KW"/>
</dbReference>
<dbReference type="InterPro" id="IPR029063">
    <property type="entry name" value="SAM-dependent_MTases_sf"/>
</dbReference>
<evidence type="ECO:0000256" key="4">
    <source>
        <dbReference type="SAM" id="MobiDB-lite"/>
    </source>
</evidence>
<dbReference type="Proteomes" id="UP000192434">
    <property type="component" value="Unassembled WGS sequence"/>
</dbReference>
<evidence type="ECO:0000256" key="2">
    <source>
        <dbReference type="ARBA" id="ARBA00022679"/>
    </source>
</evidence>
<evidence type="ECO:0000256" key="3">
    <source>
        <dbReference type="ARBA" id="ARBA00022691"/>
    </source>
</evidence>
<dbReference type="Gene3D" id="3.40.50.150">
    <property type="entry name" value="Vaccinia Virus protein VP39"/>
    <property type="match status" value="1"/>
</dbReference>
<feature type="compositionally biased region" description="Basic and acidic residues" evidence="4">
    <location>
        <begin position="1"/>
        <end position="11"/>
    </location>
</feature>
<dbReference type="Pfam" id="PF13649">
    <property type="entry name" value="Methyltransf_25"/>
    <property type="match status" value="1"/>
</dbReference>
<evidence type="ECO:0000313" key="6">
    <source>
        <dbReference type="EMBL" id="ORB60140.1"/>
    </source>
</evidence>
<keyword evidence="1" id="KW-0489">Methyltransferase</keyword>
<organism evidence="6 7">
    <name type="scientific">Mycobacteroides saopaulense</name>
    <dbReference type="NCBI Taxonomy" id="1578165"/>
    <lineage>
        <taxon>Bacteria</taxon>
        <taxon>Bacillati</taxon>
        <taxon>Actinomycetota</taxon>
        <taxon>Actinomycetes</taxon>
        <taxon>Mycobacteriales</taxon>
        <taxon>Mycobacteriaceae</taxon>
        <taxon>Mycobacteroides</taxon>
    </lineage>
</organism>
<dbReference type="AlphaFoldDB" id="A0A1X0JBR8"/>
<keyword evidence="3" id="KW-0949">S-adenosyl-L-methionine</keyword>
<accession>A0A1X0JBR8</accession>
<evidence type="ECO:0000259" key="5">
    <source>
        <dbReference type="Pfam" id="PF13649"/>
    </source>
</evidence>
<sequence length="245" mass="26631">MDWDPHSKESYDGAYRGQFPGGKPGQAPPWHLDDAQPRIKELAALGVLRGDIADIGCGLGSSAIYLGCRGYSVTGLDASPAAIQQAAQRAEAAGADVTFAVADATELAEYEGAFDTVLETGLMHSLDAAARRDYARAVYRAARSGARWFIYCFSTHTVNGVPSNLGVDQDEIRELLAEAGWTIEYFGSGTYEFDFDTYAPIAMWAGQPDETDFPDSVRRLRAILPLIPDGEPVYVPAWVIYARRP</sequence>
<keyword evidence="2" id="KW-0808">Transferase</keyword>
<feature type="domain" description="Methyltransferase" evidence="5">
    <location>
        <begin position="52"/>
        <end position="145"/>
    </location>
</feature>
<dbReference type="InterPro" id="IPR041698">
    <property type="entry name" value="Methyltransf_25"/>
</dbReference>
<dbReference type="EMBL" id="MVII01000003">
    <property type="protein sequence ID" value="ORB60140.1"/>
    <property type="molecule type" value="Genomic_DNA"/>
</dbReference>
<proteinExistence type="predicted"/>
<gene>
    <name evidence="6" type="ORF">BST43_03495</name>
</gene>
<dbReference type="SUPFAM" id="SSF53335">
    <property type="entry name" value="S-adenosyl-L-methionine-dependent methyltransferases"/>
    <property type="match status" value="1"/>
</dbReference>
<feature type="region of interest" description="Disordered" evidence="4">
    <location>
        <begin position="1"/>
        <end position="30"/>
    </location>
</feature>
<dbReference type="OrthoDB" id="3825914at2"/>
<protein>
    <recommendedName>
        <fullName evidence="5">Methyltransferase domain-containing protein</fullName>
    </recommendedName>
</protein>
<comment type="caution">
    <text evidence="6">The sequence shown here is derived from an EMBL/GenBank/DDBJ whole genome shotgun (WGS) entry which is preliminary data.</text>
</comment>
<dbReference type="PANTHER" id="PTHR43464">
    <property type="entry name" value="METHYLTRANSFERASE"/>
    <property type="match status" value="1"/>
</dbReference>
<name>A0A1X0JBR8_9MYCO</name>
<dbReference type="STRING" id="1578165.BKG68_04035"/>